<proteinExistence type="predicted"/>
<evidence type="ECO:0000313" key="3">
    <source>
        <dbReference type="Proteomes" id="UP000236447"/>
    </source>
</evidence>
<dbReference type="AlphaFoldDB" id="A0A2I7LYP7"/>
<dbReference type="Proteomes" id="UP000236536">
    <property type="component" value="Chromosome"/>
</dbReference>
<dbReference type="Gene3D" id="3.30.910.20">
    <property type="entry name" value="Skp domain"/>
    <property type="match status" value="1"/>
</dbReference>
<dbReference type="Pfam" id="PF03938">
    <property type="entry name" value="OmpH"/>
    <property type="match status" value="1"/>
</dbReference>
<accession>A0A2I7LYP7</accession>
<dbReference type="InterPro" id="IPR005632">
    <property type="entry name" value="Chaperone_Skp"/>
</dbReference>
<gene>
    <name evidence="1" type="ORF">PhaeoP66_01923</name>
    <name evidence="2" type="ORF">PhaeoP88_01490</name>
</gene>
<evidence type="ECO:0000313" key="1">
    <source>
        <dbReference type="EMBL" id="AUQ94702.1"/>
    </source>
</evidence>
<evidence type="ECO:0000313" key="2">
    <source>
        <dbReference type="EMBL" id="AUQ98867.1"/>
    </source>
</evidence>
<name>A0A2I7LYP7_9RHOB</name>
<dbReference type="EMBL" id="CP010705">
    <property type="protein sequence ID" value="AUQ94702.1"/>
    <property type="molecule type" value="Genomic_DNA"/>
</dbReference>
<dbReference type="GO" id="GO:0051082">
    <property type="term" value="F:unfolded protein binding"/>
    <property type="evidence" value="ECO:0007669"/>
    <property type="project" value="InterPro"/>
</dbReference>
<dbReference type="EMBL" id="CP010725">
    <property type="protein sequence ID" value="AUQ98867.1"/>
    <property type="molecule type" value="Genomic_DNA"/>
</dbReference>
<reference evidence="2 3" key="1">
    <citation type="journal article" date="2017" name="Front. Microbiol.">
        <title>Phaeobacter piscinae sp. nov., a species of the Roseobacter group and potential aquaculture probiont.</title>
        <authorList>
            <person name="Sonnenschein E.C."/>
            <person name="Phippen C.B.W."/>
            <person name="Nielsen K.F."/>
            <person name="Mateiu R.V."/>
            <person name="Melchiorsen J."/>
            <person name="Gram L."/>
            <person name="Overmann J."/>
            <person name="Freese H.M."/>
        </authorList>
    </citation>
    <scope>NUCLEOTIDE SEQUENCE [LARGE SCALE GENOMIC DNA]</scope>
    <source>
        <strain evidence="2 3">P88</strain>
    </source>
</reference>
<dbReference type="SMART" id="SM00935">
    <property type="entry name" value="OmpH"/>
    <property type="match status" value="1"/>
</dbReference>
<evidence type="ECO:0000313" key="4">
    <source>
        <dbReference type="Proteomes" id="UP000236536"/>
    </source>
</evidence>
<dbReference type="Proteomes" id="UP000236447">
    <property type="component" value="Chromosome"/>
</dbReference>
<reference evidence="1 4" key="3">
    <citation type="journal article" date="2017" name="Int. J. Syst. Evol. Microbiol.">
        <title>Adaptation of Surface-Associated Bacteria to the Open Ocean: A Genomically Distinct Subpopulation of Phaeobacter gallaeciensis Colonizes Pacific Mesozooplankton.</title>
        <authorList>
            <person name="Freese H.M."/>
            <person name="Methner A."/>
            <person name="Overmann J."/>
        </authorList>
    </citation>
    <scope>NUCLEOTIDE SEQUENCE [LARGE SCALE GENOMIC DNA]</scope>
    <source>
        <strain evidence="1 4">P66</strain>
    </source>
</reference>
<dbReference type="SUPFAM" id="SSF111384">
    <property type="entry name" value="OmpH-like"/>
    <property type="match status" value="1"/>
</dbReference>
<reference evidence="3 4" key="2">
    <citation type="journal article" date="2017" name="Genome Biol. Evol.">
        <title>Trajectories and Drivers of Genome Evolution in Surface-Associated Marine Phaeobacter.</title>
        <authorList>
            <person name="Freese H.M."/>
            <person name="Sikorski J."/>
            <person name="Bunk B."/>
            <person name="Scheuner C."/>
            <person name="Meier-Kolthoff J.P."/>
            <person name="Sproer C."/>
            <person name="Gram L."/>
            <person name="Overmann J."/>
        </authorList>
    </citation>
    <scope>NUCLEOTIDE SEQUENCE [LARGE SCALE GENOMIC DNA]</scope>
    <source>
        <strain evidence="1 4">P66</strain>
        <strain evidence="2 3">P88</strain>
    </source>
</reference>
<dbReference type="RefSeq" id="WP_102874368.1">
    <property type="nucleotide sequence ID" value="NZ_CP010599.1"/>
</dbReference>
<protein>
    <submittedName>
        <fullName evidence="1 2">Outer membrane protein</fullName>
    </submittedName>
</protein>
<sequence>MTQAVDTRHRGALAGWLAPFLCALAVLPLMIQPGAAQEATVPAAGFPIGETLQLGAPQTGLLTIHSERLYAESAFGQRVTQELDAEGAVLTAENRRIEAELRAEELDLTERRSSMDPQAFRALADAFDKKVQETRRNQDQKLRGINQMGEDARRDFFTASLPVLQQIMLEAGAGAILEHASVFLSADAADVTDLAIARVNEVLGDGRDSQAEADSE</sequence>
<organism evidence="2 3">
    <name type="scientific">Phaeobacter inhibens</name>
    <dbReference type="NCBI Taxonomy" id="221822"/>
    <lineage>
        <taxon>Bacteria</taxon>
        <taxon>Pseudomonadati</taxon>
        <taxon>Pseudomonadota</taxon>
        <taxon>Alphaproteobacteria</taxon>
        <taxon>Rhodobacterales</taxon>
        <taxon>Roseobacteraceae</taxon>
        <taxon>Phaeobacter</taxon>
    </lineage>
</organism>
<keyword evidence="4" id="KW-1185">Reference proteome</keyword>
<dbReference type="InterPro" id="IPR024930">
    <property type="entry name" value="Skp_dom_sf"/>
</dbReference>